<keyword evidence="2" id="KW-1185">Reference proteome</keyword>
<evidence type="ECO:0000313" key="1">
    <source>
        <dbReference type="EMBL" id="KAJ9662444.1"/>
    </source>
</evidence>
<reference evidence="1" key="1">
    <citation type="submission" date="2022-10" db="EMBL/GenBank/DDBJ databases">
        <title>Culturing micro-colonial fungi from biological soil crusts in the Mojave desert and describing Neophaeococcomyces mojavensis, and introducing the new genera and species Taxawa tesnikishii.</title>
        <authorList>
            <person name="Kurbessoian T."/>
            <person name="Stajich J.E."/>
        </authorList>
    </citation>
    <scope>NUCLEOTIDE SEQUENCE</scope>
    <source>
        <strain evidence="1">JES_112</strain>
    </source>
</reference>
<proteinExistence type="predicted"/>
<comment type="caution">
    <text evidence="1">The sequence shown here is derived from an EMBL/GenBank/DDBJ whole genome shotgun (WGS) entry which is preliminary data.</text>
</comment>
<sequence length="292" mass="33879">MAKTNPLVRNTILATTASHLRHLSPNTKEYQVSEHYHKSLVIQNLREALATPQELLGQDGAKALLMSAILLNMISFAISEHESEDPETSWVFSTKEDRVNWLALQTGLRSILQSLTVYIEDVVEFLGPIFLGGGKESWDFKNMQQDLTGIPQSWINIFQLQNSSMGEGCDPASTDYNDMYRLAIIQLSIIRKVECIRSNTFRCLQFLSKIPPSFRALLHHRDERALWLFGYWLGLMCRFKDVWWFRKRVVRDHKAIVLWLKRLHLEQLPGTKGDDWREMMLDLELAPTYRSL</sequence>
<protein>
    <submittedName>
        <fullName evidence="1">Uncharacterized protein</fullName>
    </submittedName>
</protein>
<dbReference type="EMBL" id="JAPDRQ010000015">
    <property type="protein sequence ID" value="KAJ9662444.1"/>
    <property type="molecule type" value="Genomic_DNA"/>
</dbReference>
<dbReference type="Proteomes" id="UP001172386">
    <property type="component" value="Unassembled WGS sequence"/>
</dbReference>
<evidence type="ECO:0000313" key="2">
    <source>
        <dbReference type="Proteomes" id="UP001172386"/>
    </source>
</evidence>
<name>A0ACC3AHD0_9EURO</name>
<organism evidence="1 2">
    <name type="scientific">Neophaeococcomyces mojaviensis</name>
    <dbReference type="NCBI Taxonomy" id="3383035"/>
    <lineage>
        <taxon>Eukaryota</taxon>
        <taxon>Fungi</taxon>
        <taxon>Dikarya</taxon>
        <taxon>Ascomycota</taxon>
        <taxon>Pezizomycotina</taxon>
        <taxon>Eurotiomycetes</taxon>
        <taxon>Chaetothyriomycetidae</taxon>
        <taxon>Chaetothyriales</taxon>
        <taxon>Chaetothyriales incertae sedis</taxon>
        <taxon>Neophaeococcomyces</taxon>
    </lineage>
</organism>
<accession>A0ACC3AHD0</accession>
<gene>
    <name evidence="1" type="ORF">H2198_001333</name>
</gene>